<dbReference type="AlphaFoldDB" id="A0A1T2KVM5"/>
<evidence type="ECO:0008006" key="5">
    <source>
        <dbReference type="Google" id="ProtNLM"/>
    </source>
</evidence>
<gene>
    <name evidence="3" type="ORF">BOW51_05025</name>
</gene>
<evidence type="ECO:0000259" key="1">
    <source>
        <dbReference type="PROSITE" id="PS50883"/>
    </source>
</evidence>
<feature type="domain" description="EAL" evidence="1">
    <location>
        <begin position="120"/>
        <end position="200"/>
    </location>
</feature>
<dbReference type="PROSITE" id="PS50887">
    <property type="entry name" value="GGDEF"/>
    <property type="match status" value="1"/>
</dbReference>
<dbReference type="SUPFAM" id="SSF55073">
    <property type="entry name" value="Nucleotide cyclase"/>
    <property type="match status" value="1"/>
</dbReference>
<evidence type="ECO:0000313" key="4">
    <source>
        <dbReference type="Proteomes" id="UP000190896"/>
    </source>
</evidence>
<dbReference type="Pfam" id="PF00563">
    <property type="entry name" value="EAL"/>
    <property type="match status" value="1"/>
</dbReference>
<sequence length="200" mass="22299">MGDELLQKVAGRFNTAVRESDIVARFGGDEFVIVLPDVRKADDVGEVAKKVIDEINVPFHLNGREVFVGASIGITLYPDDAVDAGVMLSNADMAMYLAKEKGRNRYQFFTPSMDDEVKRHMELERELRWAMDRRELVLKYQAVIDLDTGRMNGVEALVYWNHPDRGLISPDVFIPLAEETGLIGAIGTWVLSTAAIQAKA</sequence>
<dbReference type="InterPro" id="IPR043128">
    <property type="entry name" value="Rev_trsase/Diguanyl_cyclase"/>
</dbReference>
<evidence type="ECO:0000313" key="3">
    <source>
        <dbReference type="EMBL" id="OOZ36899.1"/>
    </source>
</evidence>
<name>A0A1T2KVM5_9GAMM</name>
<dbReference type="PANTHER" id="PTHR44757:SF2">
    <property type="entry name" value="BIOFILM ARCHITECTURE MAINTENANCE PROTEIN MBAA"/>
    <property type="match status" value="1"/>
</dbReference>
<dbReference type="InterPro" id="IPR029787">
    <property type="entry name" value="Nucleotide_cyclase"/>
</dbReference>
<dbReference type="SMART" id="SM00267">
    <property type="entry name" value="GGDEF"/>
    <property type="match status" value="1"/>
</dbReference>
<dbReference type="Gene3D" id="3.20.20.450">
    <property type="entry name" value="EAL domain"/>
    <property type="match status" value="1"/>
</dbReference>
<dbReference type="CDD" id="cd01948">
    <property type="entry name" value="EAL"/>
    <property type="match status" value="1"/>
</dbReference>
<reference evidence="3 4" key="1">
    <citation type="submission" date="2016-11" db="EMBL/GenBank/DDBJ databases">
        <title>Mixed transmission modes and dynamic genome evolution in an obligate animal-bacterial symbiosis.</title>
        <authorList>
            <person name="Russell S.L."/>
            <person name="Corbett-Detig R.B."/>
            <person name="Cavanaugh C.M."/>
        </authorList>
    </citation>
    <scope>NUCLEOTIDE SEQUENCE [LARGE SCALE GENOMIC DNA]</scope>
    <source>
        <strain evidence="3">Se-Cadez</strain>
    </source>
</reference>
<keyword evidence="4" id="KW-1185">Reference proteome</keyword>
<protein>
    <recommendedName>
        <fullName evidence="5">GGDEF domain-containing protein</fullName>
    </recommendedName>
</protein>
<dbReference type="Proteomes" id="UP000190896">
    <property type="component" value="Unassembled WGS sequence"/>
</dbReference>
<dbReference type="EMBL" id="MPRJ01000023">
    <property type="protein sequence ID" value="OOZ36899.1"/>
    <property type="molecule type" value="Genomic_DNA"/>
</dbReference>
<comment type="caution">
    <text evidence="3">The sequence shown here is derived from an EMBL/GenBank/DDBJ whole genome shotgun (WGS) entry which is preliminary data.</text>
</comment>
<dbReference type="Gene3D" id="3.30.70.270">
    <property type="match status" value="1"/>
</dbReference>
<evidence type="ECO:0000259" key="2">
    <source>
        <dbReference type="PROSITE" id="PS50887"/>
    </source>
</evidence>
<dbReference type="SUPFAM" id="SSF141868">
    <property type="entry name" value="EAL domain-like"/>
    <property type="match status" value="1"/>
</dbReference>
<dbReference type="InterPro" id="IPR000160">
    <property type="entry name" value="GGDEF_dom"/>
</dbReference>
<dbReference type="NCBIfam" id="TIGR00254">
    <property type="entry name" value="GGDEF"/>
    <property type="match status" value="1"/>
</dbReference>
<dbReference type="InterPro" id="IPR001633">
    <property type="entry name" value="EAL_dom"/>
</dbReference>
<dbReference type="PROSITE" id="PS50883">
    <property type="entry name" value="EAL"/>
    <property type="match status" value="1"/>
</dbReference>
<feature type="domain" description="GGDEF" evidence="2">
    <location>
        <begin position="1"/>
        <end position="111"/>
    </location>
</feature>
<organism evidence="3 4">
    <name type="scientific">Solemya velesiana gill symbiont</name>
    <dbReference type="NCBI Taxonomy" id="1918948"/>
    <lineage>
        <taxon>Bacteria</taxon>
        <taxon>Pseudomonadati</taxon>
        <taxon>Pseudomonadota</taxon>
        <taxon>Gammaproteobacteria</taxon>
        <taxon>sulfur-oxidizing symbionts</taxon>
    </lineage>
</organism>
<dbReference type="InterPro" id="IPR052155">
    <property type="entry name" value="Biofilm_reg_signaling"/>
</dbReference>
<dbReference type="PANTHER" id="PTHR44757">
    <property type="entry name" value="DIGUANYLATE CYCLASE DGCP"/>
    <property type="match status" value="1"/>
</dbReference>
<dbReference type="OrthoDB" id="9813913at2"/>
<proteinExistence type="predicted"/>
<dbReference type="CDD" id="cd01949">
    <property type="entry name" value="GGDEF"/>
    <property type="match status" value="1"/>
</dbReference>
<accession>A0A1T2KVM5</accession>
<dbReference type="InterPro" id="IPR035919">
    <property type="entry name" value="EAL_sf"/>
</dbReference>
<dbReference type="Pfam" id="PF00990">
    <property type="entry name" value="GGDEF"/>
    <property type="match status" value="1"/>
</dbReference>